<accession>A0A222FI82</accession>
<feature type="transmembrane region" description="Helical" evidence="6">
    <location>
        <begin position="72"/>
        <end position="89"/>
    </location>
</feature>
<name>A0A222FI82_9GAMM</name>
<dbReference type="GO" id="GO:0015171">
    <property type="term" value="F:amino acid transmembrane transporter activity"/>
    <property type="evidence" value="ECO:0007669"/>
    <property type="project" value="TreeGrafter"/>
</dbReference>
<keyword evidence="8" id="KW-1185">Reference proteome</keyword>
<organism evidence="7 8">
    <name type="scientific">Bacterioplanes sanyensis</name>
    <dbReference type="NCBI Taxonomy" id="1249553"/>
    <lineage>
        <taxon>Bacteria</taxon>
        <taxon>Pseudomonadati</taxon>
        <taxon>Pseudomonadota</taxon>
        <taxon>Gammaproteobacteria</taxon>
        <taxon>Oceanospirillales</taxon>
        <taxon>Oceanospirillaceae</taxon>
        <taxon>Bacterioplanes</taxon>
    </lineage>
</organism>
<evidence type="ECO:0000313" key="8">
    <source>
        <dbReference type="Proteomes" id="UP000202440"/>
    </source>
</evidence>
<evidence type="ECO:0000313" key="7">
    <source>
        <dbReference type="EMBL" id="ASP37923.1"/>
    </source>
</evidence>
<proteinExistence type="predicted"/>
<comment type="subcellular location">
    <subcellularLocation>
        <location evidence="1">Cell membrane</location>
        <topology evidence="1">Multi-pass membrane protein</topology>
    </subcellularLocation>
</comment>
<reference evidence="7 8" key="1">
    <citation type="submission" date="2017-07" db="EMBL/GenBank/DDBJ databases">
        <title>Annotated genome sequence of Bacterioplanes sanyensis isolated from Red Sea.</title>
        <authorList>
            <person name="Rehman Z.U."/>
        </authorList>
    </citation>
    <scope>NUCLEOTIDE SEQUENCE [LARGE SCALE GENOMIC DNA]</scope>
    <source>
        <strain evidence="7 8">NV9</strain>
    </source>
</reference>
<dbReference type="GO" id="GO:0005886">
    <property type="term" value="C:plasma membrane"/>
    <property type="evidence" value="ECO:0007669"/>
    <property type="project" value="UniProtKB-SubCell"/>
</dbReference>
<dbReference type="GO" id="GO:0033228">
    <property type="term" value="P:cysteine export across plasma membrane"/>
    <property type="evidence" value="ECO:0007669"/>
    <property type="project" value="TreeGrafter"/>
</dbReference>
<protein>
    <submittedName>
        <fullName evidence="7">Lysine transporter LysE</fullName>
    </submittedName>
</protein>
<gene>
    <name evidence="7" type="ORF">CHH28_04185</name>
</gene>
<feature type="transmembrane region" description="Helical" evidence="6">
    <location>
        <begin position="141"/>
        <end position="166"/>
    </location>
</feature>
<dbReference type="InterPro" id="IPR001123">
    <property type="entry name" value="LeuE-type"/>
</dbReference>
<dbReference type="RefSeq" id="WP_094059126.1">
    <property type="nucleotide sequence ID" value="NZ_CP022530.1"/>
</dbReference>
<keyword evidence="5 6" id="KW-0472">Membrane</keyword>
<evidence type="ECO:0000256" key="4">
    <source>
        <dbReference type="ARBA" id="ARBA00022989"/>
    </source>
</evidence>
<evidence type="ECO:0000256" key="3">
    <source>
        <dbReference type="ARBA" id="ARBA00022692"/>
    </source>
</evidence>
<evidence type="ECO:0000256" key="2">
    <source>
        <dbReference type="ARBA" id="ARBA00022475"/>
    </source>
</evidence>
<dbReference type="EMBL" id="CP022530">
    <property type="protein sequence ID" value="ASP37923.1"/>
    <property type="molecule type" value="Genomic_DNA"/>
</dbReference>
<evidence type="ECO:0000256" key="5">
    <source>
        <dbReference type="ARBA" id="ARBA00023136"/>
    </source>
</evidence>
<dbReference type="PANTHER" id="PTHR30086">
    <property type="entry name" value="ARGININE EXPORTER PROTEIN ARGO"/>
    <property type="match status" value="1"/>
</dbReference>
<dbReference type="Pfam" id="PF01810">
    <property type="entry name" value="LysE"/>
    <property type="match status" value="1"/>
</dbReference>
<keyword evidence="2" id="KW-1003">Cell membrane</keyword>
<keyword evidence="3 6" id="KW-0812">Transmembrane</keyword>
<sequence>MLTTLAPLLLFAFITAVTPGPNNILLMAAGANYGVRNSLPLFAGIVLGFPAMVWLVAFGLSSGLQGTGLVDWVQWLGLAYIAYLAWLLATAPVSQLEQEKPAPIGFTKAALLQWINGKSWMMVTGAVAVYGSVDAVPWQQALLFAGVFLATAIPTGLLWLVFGRLLKRYLQPPKRQKAFNLSMAALLLLSIVPAVI</sequence>
<dbReference type="PANTHER" id="PTHR30086:SF20">
    <property type="entry name" value="ARGININE EXPORTER PROTEIN ARGO-RELATED"/>
    <property type="match status" value="1"/>
</dbReference>
<evidence type="ECO:0000256" key="1">
    <source>
        <dbReference type="ARBA" id="ARBA00004651"/>
    </source>
</evidence>
<keyword evidence="4 6" id="KW-1133">Transmembrane helix</keyword>
<feature type="transmembrane region" description="Helical" evidence="6">
    <location>
        <begin position="178"/>
        <end position="195"/>
    </location>
</feature>
<evidence type="ECO:0000256" key="6">
    <source>
        <dbReference type="SAM" id="Phobius"/>
    </source>
</evidence>
<dbReference type="OrthoDB" id="9812084at2"/>
<dbReference type="Proteomes" id="UP000202440">
    <property type="component" value="Chromosome"/>
</dbReference>
<dbReference type="AlphaFoldDB" id="A0A222FI82"/>
<dbReference type="KEGG" id="bsan:CHH28_04185"/>
<feature type="transmembrane region" description="Helical" evidence="6">
    <location>
        <begin position="40"/>
        <end position="60"/>
    </location>
</feature>